<evidence type="ECO:0000313" key="2">
    <source>
        <dbReference type="Proteomes" id="UP000236745"/>
    </source>
</evidence>
<accession>A0A1H6DW58</accession>
<sequence>MQAIAMIWNEFHKGKVRPESLGAMYARVQTAIYPASNLVHTSSVRT</sequence>
<name>A0A1H6DW58_9GAMM</name>
<protein>
    <submittedName>
        <fullName evidence="1">Uncharacterized protein</fullName>
    </submittedName>
</protein>
<organism evidence="1 2">
    <name type="scientific">Marinobacterium lutimaris</name>
    <dbReference type="NCBI Taxonomy" id="568106"/>
    <lineage>
        <taxon>Bacteria</taxon>
        <taxon>Pseudomonadati</taxon>
        <taxon>Pseudomonadota</taxon>
        <taxon>Gammaproteobacteria</taxon>
        <taxon>Oceanospirillales</taxon>
        <taxon>Oceanospirillaceae</taxon>
        <taxon>Marinobacterium</taxon>
    </lineage>
</organism>
<dbReference type="EMBL" id="FNVQ01000010">
    <property type="protein sequence ID" value="SEG88825.1"/>
    <property type="molecule type" value="Genomic_DNA"/>
</dbReference>
<dbReference type="Proteomes" id="UP000236745">
    <property type="component" value="Unassembled WGS sequence"/>
</dbReference>
<keyword evidence="2" id="KW-1185">Reference proteome</keyword>
<reference evidence="1 2" key="1">
    <citation type="submission" date="2016-10" db="EMBL/GenBank/DDBJ databases">
        <authorList>
            <person name="de Groot N.N."/>
        </authorList>
    </citation>
    <scope>NUCLEOTIDE SEQUENCE [LARGE SCALE GENOMIC DNA]</scope>
    <source>
        <strain evidence="1 2">DSM 22012</strain>
    </source>
</reference>
<gene>
    <name evidence="1" type="ORF">SAMN05444390_11033</name>
</gene>
<proteinExistence type="predicted"/>
<dbReference type="AlphaFoldDB" id="A0A1H6DW58"/>
<evidence type="ECO:0000313" key="1">
    <source>
        <dbReference type="EMBL" id="SEG88825.1"/>
    </source>
</evidence>